<evidence type="ECO:0000256" key="1">
    <source>
        <dbReference type="ARBA" id="ARBA00004613"/>
    </source>
</evidence>
<feature type="compositionally biased region" description="Basic and acidic residues" evidence="3">
    <location>
        <begin position="211"/>
        <end position="223"/>
    </location>
</feature>
<name>A0A328B9L7_9CAUL</name>
<dbReference type="Proteomes" id="UP000249842">
    <property type="component" value="Unassembled WGS sequence"/>
</dbReference>
<dbReference type="OrthoDB" id="5243588at2"/>
<evidence type="ECO:0000313" key="5">
    <source>
        <dbReference type="Proteomes" id="UP000249842"/>
    </source>
</evidence>
<dbReference type="SUPFAM" id="SSF51120">
    <property type="entry name" value="beta-Roll"/>
    <property type="match status" value="1"/>
</dbReference>
<evidence type="ECO:0008006" key="6">
    <source>
        <dbReference type="Google" id="ProtNLM"/>
    </source>
</evidence>
<comment type="caution">
    <text evidence="4">The sequence shown here is derived from an EMBL/GenBank/DDBJ whole genome shotgun (WGS) entry which is preliminary data.</text>
</comment>
<dbReference type="Pfam" id="PF00353">
    <property type="entry name" value="HemolysinCabind"/>
    <property type="match status" value="2"/>
</dbReference>
<dbReference type="PROSITE" id="PS00330">
    <property type="entry name" value="HEMOLYSIN_CALCIUM"/>
    <property type="match status" value="2"/>
</dbReference>
<dbReference type="GO" id="GO:0005509">
    <property type="term" value="F:calcium ion binding"/>
    <property type="evidence" value="ECO:0007669"/>
    <property type="project" value="InterPro"/>
</dbReference>
<dbReference type="InterPro" id="IPR050557">
    <property type="entry name" value="RTX_toxin/Mannuronan_C5-epim"/>
</dbReference>
<keyword evidence="5" id="KW-1185">Reference proteome</keyword>
<organism evidence="4 5">
    <name type="scientific">Phenylobacterium hankyongense</name>
    <dbReference type="NCBI Taxonomy" id="1813876"/>
    <lineage>
        <taxon>Bacteria</taxon>
        <taxon>Pseudomonadati</taxon>
        <taxon>Pseudomonadota</taxon>
        <taxon>Alphaproteobacteria</taxon>
        <taxon>Caulobacterales</taxon>
        <taxon>Caulobacteraceae</taxon>
        <taxon>Phenylobacterium</taxon>
    </lineage>
</organism>
<evidence type="ECO:0000256" key="3">
    <source>
        <dbReference type="SAM" id="MobiDB-lite"/>
    </source>
</evidence>
<dbReference type="PRINTS" id="PR00313">
    <property type="entry name" value="CABNDNGRPT"/>
</dbReference>
<reference evidence="5" key="1">
    <citation type="submission" date="2018-05" db="EMBL/GenBank/DDBJ databases">
        <authorList>
            <person name="Li X."/>
        </authorList>
    </citation>
    <scope>NUCLEOTIDE SEQUENCE [LARGE SCALE GENOMIC DNA]</scope>
    <source>
        <strain evidence="5">HKS-05</strain>
    </source>
</reference>
<dbReference type="Gene3D" id="2.150.10.10">
    <property type="entry name" value="Serralysin-like metalloprotease, C-terminal"/>
    <property type="match status" value="2"/>
</dbReference>
<dbReference type="PANTHER" id="PTHR38340">
    <property type="entry name" value="S-LAYER PROTEIN"/>
    <property type="match status" value="1"/>
</dbReference>
<sequence>MTRQARWGLKTYSRNDTHWTGLGAYVAYAAILQRLHALGLTEGPRPLDAFAEVSAPDFGKPRNLALMLGVASFVDVDYPEFRDPAVEGRLATTYLSAGLDWTSPRVVDTGQVGKPVLLMTMDSFSNALLPFLYGDFSRIVIAHNQDGRWREDLIDRFKPDVVLLEVVENGLPSVMSPAPAASDAARRRIDLALAQPHRLSGVLPGPRKLRRIEGGAGDDRLDGTDGDDLIFGRPGNDTINGGPGNDHLRGGQGNDLIAGGPGDDWISGDRGDDTLSGGPGADTFHSFAGAGLDRVTDFNAAEGDRVQLDPGTAYTVRQEGADTVVEMTQARLVLVGVVAATLPPGWISAGQ</sequence>
<evidence type="ECO:0000313" key="4">
    <source>
        <dbReference type="EMBL" id="RAK61718.1"/>
    </source>
</evidence>
<dbReference type="EMBL" id="QFYP01000001">
    <property type="protein sequence ID" value="RAK61718.1"/>
    <property type="molecule type" value="Genomic_DNA"/>
</dbReference>
<feature type="region of interest" description="Disordered" evidence="3">
    <location>
        <begin position="202"/>
        <end position="281"/>
    </location>
</feature>
<gene>
    <name evidence="4" type="ORF">DJ021_06545</name>
</gene>
<evidence type="ECO:0000256" key="2">
    <source>
        <dbReference type="ARBA" id="ARBA00022525"/>
    </source>
</evidence>
<dbReference type="InterPro" id="IPR018511">
    <property type="entry name" value="Hemolysin-typ_Ca-bd_CS"/>
</dbReference>
<protein>
    <recommendedName>
        <fullName evidence="6">AlgX/AlgJ SGNH hydrolase-like domain-containing protein</fullName>
    </recommendedName>
</protein>
<accession>A0A328B9L7</accession>
<dbReference type="GO" id="GO:0005576">
    <property type="term" value="C:extracellular region"/>
    <property type="evidence" value="ECO:0007669"/>
    <property type="project" value="UniProtKB-SubCell"/>
</dbReference>
<dbReference type="PANTHER" id="PTHR38340:SF1">
    <property type="entry name" value="S-LAYER PROTEIN"/>
    <property type="match status" value="1"/>
</dbReference>
<proteinExistence type="predicted"/>
<comment type="subcellular location">
    <subcellularLocation>
        <location evidence="1">Secreted</location>
    </subcellularLocation>
</comment>
<dbReference type="InterPro" id="IPR001343">
    <property type="entry name" value="Hemolysn_Ca-bd"/>
</dbReference>
<keyword evidence="2" id="KW-0964">Secreted</keyword>
<dbReference type="InterPro" id="IPR011049">
    <property type="entry name" value="Serralysin-like_metalloprot_C"/>
</dbReference>
<dbReference type="AlphaFoldDB" id="A0A328B9L7"/>